<name>A0A938BIR2_9BACT</name>
<proteinExistence type="predicted"/>
<feature type="compositionally biased region" description="Low complexity" evidence="1">
    <location>
        <begin position="41"/>
        <end position="58"/>
    </location>
</feature>
<feature type="region of interest" description="Disordered" evidence="1">
    <location>
        <begin position="113"/>
        <end position="160"/>
    </location>
</feature>
<evidence type="ECO:0000313" key="2">
    <source>
        <dbReference type="EMBL" id="MBM3274592.1"/>
    </source>
</evidence>
<organism evidence="2 3">
    <name type="scientific">Candidatus Tanganyikabacteria bacterium</name>
    <dbReference type="NCBI Taxonomy" id="2961651"/>
    <lineage>
        <taxon>Bacteria</taxon>
        <taxon>Bacillati</taxon>
        <taxon>Candidatus Sericytochromatia</taxon>
        <taxon>Candidatus Tanganyikabacteria</taxon>
    </lineage>
</organism>
<dbReference type="EMBL" id="VGJX01000263">
    <property type="protein sequence ID" value="MBM3274592.1"/>
    <property type="molecule type" value="Genomic_DNA"/>
</dbReference>
<reference evidence="2 3" key="1">
    <citation type="submission" date="2019-03" db="EMBL/GenBank/DDBJ databases">
        <title>Lake Tanganyika Metagenome-Assembled Genomes (MAGs).</title>
        <authorList>
            <person name="Tran P."/>
        </authorList>
    </citation>
    <scope>NUCLEOTIDE SEQUENCE [LARGE SCALE GENOMIC DNA]</scope>
    <source>
        <strain evidence="2">K_DeepCast_65m_m2_236</strain>
    </source>
</reference>
<accession>A0A938BIR2</accession>
<comment type="caution">
    <text evidence="2">The sequence shown here is derived from an EMBL/GenBank/DDBJ whole genome shotgun (WGS) entry which is preliminary data.</text>
</comment>
<gene>
    <name evidence="2" type="ORF">FJZ00_05545</name>
</gene>
<evidence type="ECO:0000313" key="3">
    <source>
        <dbReference type="Proteomes" id="UP000703893"/>
    </source>
</evidence>
<feature type="compositionally biased region" description="Polar residues" evidence="1">
    <location>
        <begin position="66"/>
        <end position="75"/>
    </location>
</feature>
<feature type="region of interest" description="Disordered" evidence="1">
    <location>
        <begin position="1"/>
        <end position="77"/>
    </location>
</feature>
<protein>
    <submittedName>
        <fullName evidence="2">Uncharacterized protein</fullName>
    </submittedName>
</protein>
<dbReference type="AlphaFoldDB" id="A0A938BIR2"/>
<feature type="compositionally biased region" description="Low complexity" evidence="1">
    <location>
        <begin position="1"/>
        <end position="14"/>
    </location>
</feature>
<evidence type="ECO:0000256" key="1">
    <source>
        <dbReference type="SAM" id="MobiDB-lite"/>
    </source>
</evidence>
<dbReference type="Proteomes" id="UP000703893">
    <property type="component" value="Unassembled WGS sequence"/>
</dbReference>
<sequence length="380" mass="38770">MSGIGRIAPAGAPGQVSNPPRLATRPRRDGAAPGDELVLSAKAKQAAAAAPNQDPAAQGKPMPGTRTIQGPNFTATVAVAPESPKAVAPEFPKAVAPEFPKAVAPESPQAVAPEFPKAVAPESSRAAALEKPEGSGNPGVVPKPAELPKPAEPAMAAKAASGPRIPGLNVVAGIGDLTPALRWDTGAASAVKTGNNLGYVGLDYSRTFARPLNENTVLGLTVHPTLLRTLSNDEAGGATTAQVLTMGGIMKNHGPLSLSAGVGVMTDLMASSKPGVNTFTPMAAVGASYDAGSVAFEAQALAPLSQISDSWQLRTKVSFPRSRFLPDLAVVSAPWGIDRFEASKSFRLTDSLHATISVTENLAGPLGQHLSAGVGLTWKF</sequence>